<evidence type="ECO:0000256" key="1">
    <source>
        <dbReference type="SAM" id="Phobius"/>
    </source>
</evidence>
<dbReference type="EMBL" id="JACEEZ010008594">
    <property type="protein sequence ID" value="KAG0723139.1"/>
    <property type="molecule type" value="Genomic_DNA"/>
</dbReference>
<accession>A0A8J5CW09</accession>
<keyword evidence="1" id="KW-0472">Membrane</keyword>
<dbReference type="AlphaFoldDB" id="A0A8J5CW09"/>
<dbReference type="OrthoDB" id="8190309at2759"/>
<keyword evidence="1" id="KW-1133">Transmembrane helix</keyword>
<keyword evidence="1" id="KW-0812">Transmembrane</keyword>
<gene>
    <name evidence="2" type="ORF">GWK47_043215</name>
</gene>
<feature type="transmembrane region" description="Helical" evidence="1">
    <location>
        <begin position="154"/>
        <end position="177"/>
    </location>
</feature>
<keyword evidence="3" id="KW-1185">Reference proteome</keyword>
<sequence length="308" mass="34894">MENRVEYLENINFSHLTLNEKTEIKWYRLYFQHFPGAPTFTVPLPVPHNQITGHPATAHSKHEQLYPAGSEAQSSYLNYHGATERPIYHRVMEPLRRMGQRIYNAASPMLRPMMDAGHRLSERLQLNKRVNALSESLHLDTMNNYISKTVDSEALPVVAGVGAITAIGLAVLAVAVATNSTTFVGKRSIEDDSTLYFLKQQLQSDGGLHKERLEEILASPLMTHASSSPWCSKRVICDFMTYLPDHYLFAFEEQLQLFLDNDKNEESFLRQTADGFLEAVRQRQCDQYACGDEQVDSSQILTDTSGPR</sequence>
<reference evidence="2" key="1">
    <citation type="submission" date="2020-07" db="EMBL/GenBank/DDBJ databases">
        <title>The High-quality genome of the commercially important snow crab, Chionoecetes opilio.</title>
        <authorList>
            <person name="Jeong J.-H."/>
            <person name="Ryu S."/>
        </authorList>
    </citation>
    <scope>NUCLEOTIDE SEQUENCE</scope>
    <source>
        <strain evidence="2">MADBK_172401_WGS</strain>
        <tissue evidence="2">Digestive gland</tissue>
    </source>
</reference>
<comment type="caution">
    <text evidence="2">The sequence shown here is derived from an EMBL/GenBank/DDBJ whole genome shotgun (WGS) entry which is preliminary data.</text>
</comment>
<protein>
    <submittedName>
        <fullName evidence="2">Uncharacterized protein</fullName>
    </submittedName>
</protein>
<proteinExistence type="predicted"/>
<evidence type="ECO:0000313" key="2">
    <source>
        <dbReference type="EMBL" id="KAG0723139.1"/>
    </source>
</evidence>
<dbReference type="Proteomes" id="UP000770661">
    <property type="component" value="Unassembled WGS sequence"/>
</dbReference>
<organism evidence="2 3">
    <name type="scientific">Chionoecetes opilio</name>
    <name type="common">Atlantic snow crab</name>
    <name type="synonym">Cancer opilio</name>
    <dbReference type="NCBI Taxonomy" id="41210"/>
    <lineage>
        <taxon>Eukaryota</taxon>
        <taxon>Metazoa</taxon>
        <taxon>Ecdysozoa</taxon>
        <taxon>Arthropoda</taxon>
        <taxon>Crustacea</taxon>
        <taxon>Multicrustacea</taxon>
        <taxon>Malacostraca</taxon>
        <taxon>Eumalacostraca</taxon>
        <taxon>Eucarida</taxon>
        <taxon>Decapoda</taxon>
        <taxon>Pleocyemata</taxon>
        <taxon>Brachyura</taxon>
        <taxon>Eubrachyura</taxon>
        <taxon>Majoidea</taxon>
        <taxon>Majidae</taxon>
        <taxon>Chionoecetes</taxon>
    </lineage>
</organism>
<evidence type="ECO:0000313" key="3">
    <source>
        <dbReference type="Proteomes" id="UP000770661"/>
    </source>
</evidence>
<name>A0A8J5CW09_CHIOP</name>